<dbReference type="AlphaFoldDB" id="D5P2A8"/>
<evidence type="ECO:0000256" key="1">
    <source>
        <dbReference type="SAM" id="MobiDB-lite"/>
    </source>
</evidence>
<gene>
    <name evidence="2" type="ORF">HMPREF0591_0302</name>
</gene>
<dbReference type="HOGENOM" id="CLU_2789493_0_0_11"/>
<evidence type="ECO:0000313" key="3">
    <source>
        <dbReference type="Proteomes" id="UP000003653"/>
    </source>
</evidence>
<accession>D5P2A8</accession>
<dbReference type="Proteomes" id="UP000003653">
    <property type="component" value="Unassembled WGS sequence"/>
</dbReference>
<protein>
    <submittedName>
        <fullName evidence="2">Uncharacterized protein</fullName>
    </submittedName>
</protein>
<reference evidence="2 3" key="1">
    <citation type="submission" date="2010-04" db="EMBL/GenBank/DDBJ databases">
        <authorList>
            <person name="Muzny D."/>
            <person name="Qin X."/>
            <person name="Deng J."/>
            <person name="Jiang H."/>
            <person name="Liu Y."/>
            <person name="Qu J."/>
            <person name="Song X.-Z."/>
            <person name="Zhang L."/>
            <person name="Thornton R."/>
            <person name="Coyle M."/>
            <person name="Francisco L."/>
            <person name="Jackson L."/>
            <person name="Javaid M."/>
            <person name="Korchina V."/>
            <person name="Kovar C."/>
            <person name="Mata R."/>
            <person name="Mathew T."/>
            <person name="Ngo R."/>
            <person name="Nguyen L."/>
            <person name="Nguyen N."/>
            <person name="Okwuonu G."/>
            <person name="Ongeri F."/>
            <person name="Pham C."/>
            <person name="Simmons D."/>
            <person name="Wilczek-Boney K."/>
            <person name="Hale W."/>
            <person name="Jakkamsetti A."/>
            <person name="Pham P."/>
            <person name="Ruth R."/>
            <person name="San Lucas F."/>
            <person name="Warren J."/>
            <person name="Zhang J."/>
            <person name="Zhao Z."/>
            <person name="Zhou C."/>
            <person name="Zhu D."/>
            <person name="Lee S."/>
            <person name="Bess C."/>
            <person name="Blankenburg K."/>
            <person name="Forbes L."/>
            <person name="Fu Q."/>
            <person name="Gubbala S."/>
            <person name="Hirani K."/>
            <person name="Jayaseelan J.C."/>
            <person name="Lara F."/>
            <person name="Munidasa M."/>
            <person name="Palculict T."/>
            <person name="Patil S."/>
            <person name="Pu L.-L."/>
            <person name="Saada N."/>
            <person name="Tang L."/>
            <person name="Weissenberger G."/>
            <person name="Zhu Y."/>
            <person name="Hemphill L."/>
            <person name="Shang Y."/>
            <person name="Youmans B."/>
            <person name="Ayvaz T."/>
            <person name="Ross M."/>
            <person name="Santibanez J."/>
            <person name="Aqrawi P."/>
            <person name="Gross S."/>
            <person name="Joshi V."/>
            <person name="Fowler G."/>
            <person name="Nazareth L."/>
            <person name="Reid J."/>
            <person name="Worley K."/>
            <person name="Petrosino J."/>
            <person name="Highlander S."/>
            <person name="Gibbs R."/>
        </authorList>
    </citation>
    <scope>NUCLEOTIDE SEQUENCE [LARGE SCALE GENOMIC DNA]</scope>
    <source>
        <strain evidence="2 3">ATCC BAA-614</strain>
    </source>
</reference>
<dbReference type="EMBL" id="ADNV01000051">
    <property type="protein sequence ID" value="EFG79785.1"/>
    <property type="molecule type" value="Genomic_DNA"/>
</dbReference>
<evidence type="ECO:0000313" key="2">
    <source>
        <dbReference type="EMBL" id="EFG79785.1"/>
    </source>
</evidence>
<comment type="caution">
    <text evidence="2">The sequence shown here is derived from an EMBL/GenBank/DDBJ whole genome shotgun (WGS) entry which is preliminary data.</text>
</comment>
<keyword evidence="3" id="KW-1185">Reference proteome</keyword>
<proteinExistence type="predicted"/>
<sequence length="68" mass="6689">MAAGESDDTLRTMPEATADTGSVPTQVVAGHGTALLVGDASCDAAVSSLVQCSASDVGDLLAKIRRGA</sequence>
<organism evidence="2 3">
    <name type="scientific">Mycobacterium parascrofulaceum ATCC BAA-614</name>
    <dbReference type="NCBI Taxonomy" id="525368"/>
    <lineage>
        <taxon>Bacteria</taxon>
        <taxon>Bacillati</taxon>
        <taxon>Actinomycetota</taxon>
        <taxon>Actinomycetes</taxon>
        <taxon>Mycobacteriales</taxon>
        <taxon>Mycobacteriaceae</taxon>
        <taxon>Mycobacterium</taxon>
        <taxon>Mycobacterium simiae complex</taxon>
    </lineage>
</organism>
<name>D5P2A8_9MYCO</name>
<feature type="region of interest" description="Disordered" evidence="1">
    <location>
        <begin position="1"/>
        <end position="24"/>
    </location>
</feature>